<accession>W9W2Z5</accession>
<comment type="caution">
    <text evidence="2">The sequence shown here is derived from an EMBL/GenBank/DDBJ whole genome shotgun (WGS) entry which is preliminary data.</text>
</comment>
<dbReference type="RefSeq" id="XP_007758529.1">
    <property type="nucleotide sequence ID" value="XM_007760339.1"/>
</dbReference>
<proteinExistence type="predicted"/>
<gene>
    <name evidence="2" type="ORF">A1O7_06336</name>
</gene>
<keyword evidence="3" id="KW-1185">Reference proteome</keyword>
<feature type="region of interest" description="Disordered" evidence="1">
    <location>
        <begin position="339"/>
        <end position="358"/>
    </location>
</feature>
<dbReference type="STRING" id="1182544.W9W2Z5"/>
<sequence>MASTPGNDVALRQSFSNVGLQSSSFSQQGSLDWVAFGRMQYSASIAVLGRLAGAGVDSLTVAFGQAMCSAIPLGIHGEKVLQDAMKRLTACSTFGDLVWFGVGVRHILRDLVQTRQGSALVALCGAMSEGYSSEVSALVLYEMSGSMGAPGELRPSFPQWHALAKVTASVFVEGTSGLRIRQFLRLSGLPQGRHKDPGHPADLAQVILAVGRLSSSAVETLYIQGGPACSWVAAFADWVLGLRVRLLSCKGDLISMNYDPALLNPQAVITFTLPDTGRSGIQCTGSTAAIRPGLNVIRDFFGISPDSLPTSANPTLFSGGRLEWATMLQDTFGPDFSELMGDSVHSGPDENQGPSSLSVDPDFQKHRSQLFARTLASGTFDILGDTIILHFHKSHAAFMLWLVKRLSELRPLTSILLEESVRITKKVAKFRWPNYDRNLQKLRRVCRCKAHRVQRIPQPGTTEFCLPAIAETVLRLSQLLSTSILHGDCRPSHCGLMTIYYEAAGQFRCGSAFKDPLASSRLLHMTFSLYAGAHSISFSDVACAYSDGNIFAYMGTLEKATDSVEEAVLIHVGVGAIQHGPAVYRTLSGIVPLESRQEYPVRHNRPTNGLADLNQDTTSRDLRLHAMVQQRFDGLTFWYRASSEHGMTTFSPLDMVERLIVARSYLRLVAERYPSVGVSRDDSIFGERYKYVVEGEGVVSSVLELMERGVFLLRPVRNNTLGRCVAIARSRFAVFLVKNDEELDIFFQYWTERFGAEGEGVDGREGNEDDDEGDKEGNNESEEGGNNEGDNAGQGEGDNEDHMSASSLESNFDWRMRGCCQIIS</sequence>
<dbReference type="GeneID" id="19180914"/>
<protein>
    <submittedName>
        <fullName evidence="2">Uncharacterized protein</fullName>
    </submittedName>
</protein>
<evidence type="ECO:0000313" key="3">
    <source>
        <dbReference type="Proteomes" id="UP000019473"/>
    </source>
</evidence>
<feature type="compositionally biased region" description="Acidic residues" evidence="1">
    <location>
        <begin position="767"/>
        <end position="785"/>
    </location>
</feature>
<dbReference type="EMBL" id="AMGW01000004">
    <property type="protein sequence ID" value="EXJ58906.1"/>
    <property type="molecule type" value="Genomic_DNA"/>
</dbReference>
<evidence type="ECO:0000313" key="2">
    <source>
        <dbReference type="EMBL" id="EXJ58906.1"/>
    </source>
</evidence>
<reference evidence="2 3" key="1">
    <citation type="submission" date="2013-03" db="EMBL/GenBank/DDBJ databases">
        <title>The Genome Sequence of Cladophialophora yegresii CBS 114405.</title>
        <authorList>
            <consortium name="The Broad Institute Genomics Platform"/>
            <person name="Cuomo C."/>
            <person name="de Hoog S."/>
            <person name="Gorbushina A."/>
            <person name="Walker B."/>
            <person name="Young S.K."/>
            <person name="Zeng Q."/>
            <person name="Gargeya S."/>
            <person name="Fitzgerald M."/>
            <person name="Haas B."/>
            <person name="Abouelleil A."/>
            <person name="Allen A.W."/>
            <person name="Alvarado L."/>
            <person name="Arachchi H.M."/>
            <person name="Berlin A.M."/>
            <person name="Chapman S.B."/>
            <person name="Gainer-Dewar J."/>
            <person name="Goldberg J."/>
            <person name="Griggs A."/>
            <person name="Gujja S."/>
            <person name="Hansen M."/>
            <person name="Howarth C."/>
            <person name="Imamovic A."/>
            <person name="Ireland A."/>
            <person name="Larimer J."/>
            <person name="McCowan C."/>
            <person name="Murphy C."/>
            <person name="Pearson M."/>
            <person name="Poon T.W."/>
            <person name="Priest M."/>
            <person name="Roberts A."/>
            <person name="Saif S."/>
            <person name="Shea T."/>
            <person name="Sisk P."/>
            <person name="Sykes S."/>
            <person name="Wortman J."/>
            <person name="Nusbaum C."/>
            <person name="Birren B."/>
        </authorList>
    </citation>
    <scope>NUCLEOTIDE SEQUENCE [LARGE SCALE GENOMIC DNA]</scope>
    <source>
        <strain evidence="2 3">CBS 114405</strain>
    </source>
</reference>
<dbReference type="VEuPathDB" id="FungiDB:A1O7_06336"/>
<dbReference type="AlphaFoldDB" id="W9W2Z5"/>
<dbReference type="HOGENOM" id="CLU_013539_1_0_1"/>
<dbReference type="OrthoDB" id="4540681at2759"/>
<dbReference type="eggNOG" id="ENOG502S941">
    <property type="taxonomic scope" value="Eukaryota"/>
</dbReference>
<evidence type="ECO:0000256" key="1">
    <source>
        <dbReference type="SAM" id="MobiDB-lite"/>
    </source>
</evidence>
<dbReference type="Proteomes" id="UP000019473">
    <property type="component" value="Unassembled WGS sequence"/>
</dbReference>
<organism evidence="2 3">
    <name type="scientific">Cladophialophora yegresii CBS 114405</name>
    <dbReference type="NCBI Taxonomy" id="1182544"/>
    <lineage>
        <taxon>Eukaryota</taxon>
        <taxon>Fungi</taxon>
        <taxon>Dikarya</taxon>
        <taxon>Ascomycota</taxon>
        <taxon>Pezizomycotina</taxon>
        <taxon>Eurotiomycetes</taxon>
        <taxon>Chaetothyriomycetidae</taxon>
        <taxon>Chaetothyriales</taxon>
        <taxon>Herpotrichiellaceae</taxon>
        <taxon>Cladophialophora</taxon>
    </lineage>
</organism>
<name>W9W2Z5_9EURO</name>
<feature type="region of interest" description="Disordered" evidence="1">
    <location>
        <begin position="758"/>
        <end position="809"/>
    </location>
</feature>